<dbReference type="EMBL" id="GG662663">
    <property type="protein sequence ID" value="EAR97564.2"/>
    <property type="molecule type" value="Genomic_DNA"/>
</dbReference>
<feature type="region of interest" description="Disordered" evidence="1">
    <location>
        <begin position="456"/>
        <end position="494"/>
    </location>
</feature>
<evidence type="ECO:0000256" key="2">
    <source>
        <dbReference type="SAM" id="Phobius"/>
    </source>
</evidence>
<sequence>MICYVRVVKILKTQSINIAVFQLKIGKSNKLVKVISQPCQSSLFIIVIILFGLWLWQLSSQNKLLIKLENVSDNQKLVKVIIKKSIKQSREEQKKQQVIIKNIRNNYKNKNQEILIELINQFKQLENFTYLLSEGMDKPKDTLGLLQDEHQKENINSNYKFGNRSGFMSQQDNPRSILSQSSVNAPNILQPNQQSQNQYKSNTQARENIYRQSIDLKNSQVLPQLKDRAISQKERKSASQEKESQLKQHQVRNIMINKDLNQFQNEQRRQSSIQQMQAKHMESGQQFNNNNLQTPRSREENSATTKDSLVNYLSSQKKLQKIQTSPSDKAVNQLNSQFQSLNDFKDNIEEGRNQTQIFNQSNKKLSQPNSFNIKKDLINEDKFVNIDVSLNTLTQQQKTKNIYSRAQTAQENQFTDKGIKRDSQTIDVESLETAPNINVGLIQDQKLILNHLKKQNQNSNQTEKPLQHNQNQNKDYDGANITFYPKQSSKKNVNKISTNDQNEIQQEAQYQMQQQLIKKKSSSDNNNESQNDAKIRLNDCVGQYNISQSNQKNTITSQKVEDISRRASCQNQQINLKNPQSQYQQKNQMIYTNQVEVYQQQTEPNAIQTQPDFSFSNQYNNSKQYILSEGQQFEQIEQIPKNQMKFHNLYQKNISHSKNNSLSQGLPNTGVNNLGTGIHFLEQSSNNQQSQKNYNRQNQLKNSQLSQQRASNYVGQIKRQLNQQCQQQIDVPYPIPQGHHRSNSHHLDTRIAKPNSFLMTNQFEGQFKDCLQKELKSIKGNNDRCNLSFDQRNDDFISNQYYSDNKQRNLSTNQNDLLVLKQKGKRNESLDILETSTQNNGVNNADRFRFTQIKNNQNSKNIASIQCTTALKSDKQMLNQQINQIQQTFAASLTQNNNQLSSINQVKKLSDICLPSLDQQNKSRNESLNNNQSKKITLSSLKIQPNSQLNQNSQPIQLCIDKFTFNTQKNVIKPSNKNYQNQNLNFTENKAGQFGYTLNANQIRQTILENNIQQNEPSSQILKKSLLSKNNETNAQEKPSNNESDQADQANNQILEETGRFGQEQITENQKKNNQKQLMISLNDNINNINVCTQLKYQKNDLMSQFPNKNNNQRPLRNSLEGVQIDQNQQKQINNIQLYNNSGLLSTDGPDMLSSQNPNSIINIPVITTNFGLNNSQGITKPNADTLNQGTLLIHYNFPLAEVMQYRSKYQKHQQKQISDIQNNYINYAQKKVSSAISCKRNEDFYSQFDGTGNDILDKQQRARSSNNRFPREIFTPNVQKAKRLNSQNKQNLNFNNCINNQEQQNEFIQQ</sequence>
<keyword evidence="4" id="KW-1185">Reference proteome</keyword>
<dbReference type="GeneID" id="7838257"/>
<evidence type="ECO:0000313" key="3">
    <source>
        <dbReference type="EMBL" id="EAR97564.2"/>
    </source>
</evidence>
<feature type="compositionally biased region" description="Polar residues" evidence="1">
    <location>
        <begin position="265"/>
        <end position="295"/>
    </location>
</feature>
<evidence type="ECO:0000313" key="4">
    <source>
        <dbReference type="Proteomes" id="UP000009168"/>
    </source>
</evidence>
<reference evidence="4" key="1">
    <citation type="journal article" date="2006" name="PLoS Biol.">
        <title>Macronuclear genome sequence of the ciliate Tetrahymena thermophila, a model eukaryote.</title>
        <authorList>
            <person name="Eisen J.A."/>
            <person name="Coyne R.S."/>
            <person name="Wu M."/>
            <person name="Wu D."/>
            <person name="Thiagarajan M."/>
            <person name="Wortman J.R."/>
            <person name="Badger J.H."/>
            <person name="Ren Q."/>
            <person name="Amedeo P."/>
            <person name="Jones K.M."/>
            <person name="Tallon L.J."/>
            <person name="Delcher A.L."/>
            <person name="Salzberg S.L."/>
            <person name="Silva J.C."/>
            <person name="Haas B.J."/>
            <person name="Majoros W.H."/>
            <person name="Farzad M."/>
            <person name="Carlton J.M."/>
            <person name="Smith R.K. Jr."/>
            <person name="Garg J."/>
            <person name="Pearlman R.E."/>
            <person name="Karrer K.M."/>
            <person name="Sun L."/>
            <person name="Manning G."/>
            <person name="Elde N.C."/>
            <person name="Turkewitz A.P."/>
            <person name="Asai D.J."/>
            <person name="Wilkes D.E."/>
            <person name="Wang Y."/>
            <person name="Cai H."/>
            <person name="Collins K."/>
            <person name="Stewart B.A."/>
            <person name="Lee S.R."/>
            <person name="Wilamowska K."/>
            <person name="Weinberg Z."/>
            <person name="Ruzzo W.L."/>
            <person name="Wloga D."/>
            <person name="Gaertig J."/>
            <person name="Frankel J."/>
            <person name="Tsao C.-C."/>
            <person name="Gorovsky M.A."/>
            <person name="Keeling P.J."/>
            <person name="Waller R.F."/>
            <person name="Patron N.J."/>
            <person name="Cherry J.M."/>
            <person name="Stover N.A."/>
            <person name="Krieger C.J."/>
            <person name="del Toro C."/>
            <person name="Ryder H.F."/>
            <person name="Williamson S.C."/>
            <person name="Barbeau R.A."/>
            <person name="Hamilton E.P."/>
            <person name="Orias E."/>
        </authorList>
    </citation>
    <scope>NUCLEOTIDE SEQUENCE [LARGE SCALE GENOMIC DNA]</scope>
    <source>
        <strain evidence="4">SB210</strain>
    </source>
</reference>
<dbReference type="Proteomes" id="UP000009168">
    <property type="component" value="Unassembled WGS sequence"/>
</dbReference>
<keyword evidence="2" id="KW-0812">Transmembrane</keyword>
<dbReference type="KEGG" id="tet:TTHERM_00439120"/>
<evidence type="ECO:0000256" key="1">
    <source>
        <dbReference type="SAM" id="MobiDB-lite"/>
    </source>
</evidence>
<keyword evidence="2" id="KW-0472">Membrane</keyword>
<accession>I7LVA7</accession>
<name>I7LVA7_TETTS</name>
<feature type="compositionally biased region" description="Polar residues" evidence="1">
    <location>
        <begin position="456"/>
        <end position="473"/>
    </location>
</feature>
<gene>
    <name evidence="3" type="ORF">TTHERM_00439120</name>
</gene>
<feature type="transmembrane region" description="Helical" evidence="2">
    <location>
        <begin position="34"/>
        <end position="56"/>
    </location>
</feature>
<feature type="region of interest" description="Disordered" evidence="1">
    <location>
        <begin position="230"/>
        <end position="252"/>
    </location>
</feature>
<feature type="compositionally biased region" description="Basic and acidic residues" evidence="1">
    <location>
        <begin position="230"/>
        <end position="246"/>
    </location>
</feature>
<protein>
    <submittedName>
        <fullName evidence="3">Endo-1,4-beta-xylanase xylA, putative</fullName>
    </submittedName>
</protein>
<feature type="region of interest" description="Disordered" evidence="1">
    <location>
        <begin position="265"/>
        <end position="305"/>
    </location>
</feature>
<dbReference type="InParanoid" id="I7LVA7"/>
<feature type="region of interest" description="Disordered" evidence="1">
    <location>
        <begin position="509"/>
        <end position="535"/>
    </location>
</feature>
<feature type="region of interest" description="Disordered" evidence="1">
    <location>
        <begin position="159"/>
        <end position="178"/>
    </location>
</feature>
<organism evidence="3 4">
    <name type="scientific">Tetrahymena thermophila (strain SB210)</name>
    <dbReference type="NCBI Taxonomy" id="312017"/>
    <lineage>
        <taxon>Eukaryota</taxon>
        <taxon>Sar</taxon>
        <taxon>Alveolata</taxon>
        <taxon>Ciliophora</taxon>
        <taxon>Intramacronucleata</taxon>
        <taxon>Oligohymenophorea</taxon>
        <taxon>Hymenostomatida</taxon>
        <taxon>Tetrahymenina</taxon>
        <taxon>Tetrahymenidae</taxon>
        <taxon>Tetrahymena</taxon>
    </lineage>
</organism>
<dbReference type="RefSeq" id="XP_001017809.2">
    <property type="nucleotide sequence ID" value="XM_001017809.2"/>
</dbReference>
<feature type="region of interest" description="Disordered" evidence="1">
    <location>
        <begin position="686"/>
        <end position="709"/>
    </location>
</feature>
<keyword evidence="2" id="KW-1133">Transmembrane helix</keyword>
<proteinExistence type="predicted"/>